<feature type="transmembrane region" description="Helical" evidence="1">
    <location>
        <begin position="113"/>
        <end position="135"/>
    </location>
</feature>
<organism evidence="2">
    <name type="scientific">Mycoplasma anserisalpingitidis</name>
    <dbReference type="NCBI Taxonomy" id="519450"/>
    <lineage>
        <taxon>Bacteria</taxon>
        <taxon>Bacillati</taxon>
        <taxon>Mycoplasmatota</taxon>
        <taxon>Mollicutes</taxon>
        <taxon>Mycoplasmataceae</taxon>
        <taxon>Mycoplasma</taxon>
    </lineage>
</organism>
<dbReference type="AlphaFoldDB" id="A0A8F2DEZ2"/>
<dbReference type="EMBL" id="MT872807">
    <property type="protein sequence ID" value="QWS78854.1"/>
    <property type="molecule type" value="Genomic_DNA"/>
</dbReference>
<proteinExistence type="predicted"/>
<keyword evidence="1" id="KW-0472">Membrane</keyword>
<evidence type="ECO:0000256" key="1">
    <source>
        <dbReference type="SAM" id="Phobius"/>
    </source>
</evidence>
<protein>
    <submittedName>
        <fullName evidence="2">Uncharacterized protein</fullName>
    </submittedName>
</protein>
<reference evidence="2" key="1">
    <citation type="journal article" date="2021" name="Infect. Genet. Evol.">
        <title>Novel prophage-like sequences in Mycoplasma anserisalpingitidis.</title>
        <authorList>
            <person name="Kovacs A.B."/>
            <person name="Wehmann E."/>
            <person name="Svab D."/>
            <person name="Beko K."/>
            <person name="Grozner D."/>
            <person name="Mitter A."/>
            <person name="Bali K."/>
            <person name="Morrow C.J."/>
            <person name="Banyai K."/>
            <person name="Gyuranecz M."/>
        </authorList>
    </citation>
    <scope>NUCLEOTIDE SEQUENCE</scope>
    <source>
        <strain evidence="2">MYCAV270</strain>
    </source>
</reference>
<keyword evidence="1" id="KW-0812">Transmembrane</keyword>
<accession>A0A8F2DEZ2</accession>
<feature type="transmembrane region" description="Helical" evidence="1">
    <location>
        <begin position="37"/>
        <end position="58"/>
    </location>
</feature>
<keyword evidence="1" id="KW-1133">Transmembrane helix</keyword>
<sequence length="139" mass="16076">MINYLAIIFLIISLISFAISISLSFTRKTSFFQLGNFYLNNLILSLISSLSLLSFALITNGHFWINLIFWIIFAFVEIYLIFKIIVFVITFMLIRHWLVKKTDLTPGKVKNKIIYLTNLSDAFGINLPLVMINAINDFE</sequence>
<feature type="transmembrane region" description="Helical" evidence="1">
    <location>
        <begin position="64"/>
        <end position="93"/>
    </location>
</feature>
<evidence type="ECO:0000313" key="2">
    <source>
        <dbReference type="EMBL" id="QWS78854.1"/>
    </source>
</evidence>
<name>A0A8F2DEZ2_9MOLU</name>
<feature type="transmembrane region" description="Helical" evidence="1">
    <location>
        <begin position="6"/>
        <end position="25"/>
    </location>
</feature>